<reference evidence="2 3" key="1">
    <citation type="submission" date="2019-12" db="EMBL/GenBank/DDBJ databases">
        <title>Rhizobium genotypes associated with high levels of biological nitrogen fixation by grain legumes in a temperate-maritime cropping system.</title>
        <authorList>
            <person name="Maluk M."/>
            <person name="Francesc Ferrando Molina F."/>
            <person name="Lopez Del Egido L."/>
            <person name="Lafos M."/>
            <person name="Langarica-Fuentes A."/>
            <person name="Gebre Yohannes G."/>
            <person name="Young M.W."/>
            <person name="Martin P."/>
            <person name="Gantlett R."/>
            <person name="Kenicer G."/>
            <person name="Hawes C."/>
            <person name="Begg G.S."/>
            <person name="Quilliam R.S."/>
            <person name="Squire G.R."/>
            <person name="Poole P.S."/>
            <person name="Young P.W."/>
            <person name="Iannetta P.M."/>
            <person name="James E.K."/>
        </authorList>
    </citation>
    <scope>NUCLEOTIDE SEQUENCE [LARGE SCALE GENOMIC DNA]</scope>
    <source>
        <strain evidence="2 3">JHI366</strain>
    </source>
</reference>
<feature type="region of interest" description="Disordered" evidence="1">
    <location>
        <begin position="35"/>
        <end position="59"/>
    </location>
</feature>
<organism evidence="2 3">
    <name type="scientific">Rhizobium phaseoli</name>
    <dbReference type="NCBI Taxonomy" id="396"/>
    <lineage>
        <taxon>Bacteria</taxon>
        <taxon>Pseudomonadati</taxon>
        <taxon>Pseudomonadota</taxon>
        <taxon>Alphaproteobacteria</taxon>
        <taxon>Hyphomicrobiales</taxon>
        <taxon>Rhizobiaceae</taxon>
        <taxon>Rhizobium/Agrobacterium group</taxon>
        <taxon>Rhizobium</taxon>
    </lineage>
</organism>
<dbReference type="AlphaFoldDB" id="A0A7K3UMV0"/>
<accession>A0A7K3UMV0</accession>
<evidence type="ECO:0000313" key="3">
    <source>
        <dbReference type="Proteomes" id="UP000471753"/>
    </source>
</evidence>
<protein>
    <submittedName>
        <fullName evidence="2">Fibrinogen-binding protein</fullName>
    </submittedName>
</protein>
<evidence type="ECO:0000256" key="1">
    <source>
        <dbReference type="SAM" id="MobiDB-lite"/>
    </source>
</evidence>
<comment type="caution">
    <text evidence="2">The sequence shown here is derived from an EMBL/GenBank/DDBJ whole genome shotgun (WGS) entry which is preliminary data.</text>
</comment>
<name>A0A7K3UMV0_9HYPH</name>
<proteinExistence type="predicted"/>
<dbReference type="EMBL" id="WUFT01000030">
    <property type="protein sequence ID" value="NEJ74614.1"/>
    <property type="molecule type" value="Genomic_DNA"/>
</dbReference>
<dbReference type="RefSeq" id="WP_164016046.1">
    <property type="nucleotide sequence ID" value="NZ_WUFT01000030.1"/>
</dbReference>
<sequence length="325" mass="34265">MSDNYKHGPSPGDEITKVGALADGFANSAINSTEVDDGSTGYVGGVANGDNRDNTDNSVDVNVTADVDISASNGDNRDNDYDYDWSYKSDDDTSTKTTTITDTKTDYDWSYDSKTYSDNDTKTITDTDTKTVTDTDIKTITDTDTKTISDSNNTADSFNKTDTDFAVIDDVKDFDNLGVAGHDLTFNLGDDFSFTLDVDSILNNSLSGEGNDSGFSAVQANHLADQDNAWNIKMDNGGAENHLNATAGTADSAEGMEMDGRGWDLKAGDDATGTSTADASAILANSGFHLELVQGANLLSNTVDSSVIGGNSHVSDVGEDTSTGH</sequence>
<evidence type="ECO:0000313" key="2">
    <source>
        <dbReference type="EMBL" id="NEJ74614.1"/>
    </source>
</evidence>
<gene>
    <name evidence="2" type="ORF">GR197_29495</name>
</gene>
<dbReference type="Proteomes" id="UP000471753">
    <property type="component" value="Unassembled WGS sequence"/>
</dbReference>